<dbReference type="EMBL" id="JAAAUY010000459">
    <property type="protein sequence ID" value="KAF9329624.1"/>
    <property type="molecule type" value="Genomic_DNA"/>
</dbReference>
<dbReference type="AlphaFoldDB" id="A0A9P5SK06"/>
<dbReference type="Gene3D" id="3.10.20.90">
    <property type="entry name" value="Phosphatidylinositol 3-kinase Catalytic Subunit, Chain A, domain 1"/>
    <property type="match status" value="1"/>
</dbReference>
<accession>A0A9P5SK06</accession>
<protein>
    <recommendedName>
        <fullName evidence="9">CBS-domain-containing protein</fullName>
    </recommendedName>
</protein>
<name>A0A9P5SK06_9FUNG</name>
<feature type="compositionally biased region" description="Polar residues" evidence="3">
    <location>
        <begin position="22"/>
        <end position="35"/>
    </location>
</feature>
<keyword evidence="4" id="KW-0472">Membrane</keyword>
<feature type="compositionally biased region" description="Polar residues" evidence="3">
    <location>
        <begin position="74"/>
        <end position="86"/>
    </location>
</feature>
<dbReference type="SUPFAM" id="SSF54631">
    <property type="entry name" value="CBS-domain pair"/>
    <property type="match status" value="2"/>
</dbReference>
<evidence type="ECO:0000256" key="3">
    <source>
        <dbReference type="SAM" id="MobiDB-lite"/>
    </source>
</evidence>
<evidence type="ECO:0000256" key="2">
    <source>
        <dbReference type="PROSITE-ProRule" id="PRU00703"/>
    </source>
</evidence>
<feature type="transmembrane region" description="Helical" evidence="4">
    <location>
        <begin position="561"/>
        <end position="582"/>
    </location>
</feature>
<evidence type="ECO:0000313" key="8">
    <source>
        <dbReference type="Proteomes" id="UP000696485"/>
    </source>
</evidence>
<feature type="compositionally biased region" description="Polar residues" evidence="3">
    <location>
        <begin position="1"/>
        <end position="14"/>
    </location>
</feature>
<evidence type="ECO:0000259" key="5">
    <source>
        <dbReference type="PROSITE" id="PS51371"/>
    </source>
</evidence>
<feature type="region of interest" description="Disordered" evidence="3">
    <location>
        <begin position="1"/>
        <end position="87"/>
    </location>
</feature>
<dbReference type="Proteomes" id="UP000696485">
    <property type="component" value="Unassembled WGS sequence"/>
</dbReference>
<evidence type="ECO:0000256" key="1">
    <source>
        <dbReference type="ARBA" id="ARBA00022737"/>
    </source>
</evidence>
<feature type="domain" description="PB1" evidence="6">
    <location>
        <begin position="453"/>
        <end position="539"/>
    </location>
</feature>
<feature type="domain" description="CBS" evidence="5">
    <location>
        <begin position="156"/>
        <end position="212"/>
    </location>
</feature>
<dbReference type="Pfam" id="PF00564">
    <property type="entry name" value="PB1"/>
    <property type="match status" value="1"/>
</dbReference>
<dbReference type="InterPro" id="IPR046342">
    <property type="entry name" value="CBS_dom_sf"/>
</dbReference>
<sequence>MLRNSGYQKSTAGSSVGAPTMKRTTIPSPSNNTAPGTPDGMSASELARKRQTRKDEAIRKKLDQELGRKKPSTRSHGSTKPVQGTVGSLRPSAALTLLDTAMVVDAARIMAAKRADAVLVIDEDQHLVGIMTDKDLAFRVIAEGLDIRNTLISQVMTRNPFCVTTETNATEALNKMVGGGFRHLPCLNVDGDVVGLLDITKCLYEALEKLEKAHQSSKKLVDALQGMQSEWAAPANPELQSYVDIMREKMASPDLNTILDEHHGVAEIQTKTSVREAARIMKQCHTTASLIVEDGRIAGIFTTKDIVVRVMASDLNPDRTSVIRVMTPHPDTVRSSMTILEALKKMHDNHYLHLPVVDDHGQMAGLVDVLQVSLAMLNQMNTMQGDNSSEGPVWNKFWESSFTRDETGSEVSASDIRSGFIPPSDAHYGGSNSVVESTARFESTVGPMSGEMGTEFIFKFKENSGQVHRFSSSTRSFAELHDKIVEKMGGLEAGSDVTMSYCDEENDQVLILQDADIADAVQMAYRNQWPLIRLSVTVSSKTKETKKDSSSEKTAPGMDPVILSGAIGLGVGLVIAVVFTMMRK</sequence>
<dbReference type="SMART" id="SM00116">
    <property type="entry name" value="CBS"/>
    <property type="match status" value="4"/>
</dbReference>
<proteinExistence type="predicted"/>
<evidence type="ECO:0000313" key="7">
    <source>
        <dbReference type="EMBL" id="KAF9329624.1"/>
    </source>
</evidence>
<dbReference type="PANTHER" id="PTHR48108">
    <property type="entry name" value="CBS DOMAIN-CONTAINING PROTEIN CBSX2, CHLOROPLASTIC"/>
    <property type="match status" value="1"/>
</dbReference>
<keyword evidence="4" id="KW-0812">Transmembrane</keyword>
<dbReference type="SUPFAM" id="SSF54277">
    <property type="entry name" value="CAD &amp; PB1 domains"/>
    <property type="match status" value="1"/>
</dbReference>
<dbReference type="SMART" id="SM00666">
    <property type="entry name" value="PB1"/>
    <property type="match status" value="1"/>
</dbReference>
<dbReference type="InterPro" id="IPR051462">
    <property type="entry name" value="CBS_domain-containing"/>
</dbReference>
<keyword evidence="2" id="KW-0129">CBS domain</keyword>
<dbReference type="InterPro" id="IPR000270">
    <property type="entry name" value="PB1_dom"/>
</dbReference>
<dbReference type="CDD" id="cd17782">
    <property type="entry name" value="CBS_pair_MUG70_2"/>
    <property type="match status" value="1"/>
</dbReference>
<evidence type="ECO:0000256" key="4">
    <source>
        <dbReference type="SAM" id="Phobius"/>
    </source>
</evidence>
<evidence type="ECO:0008006" key="9">
    <source>
        <dbReference type="Google" id="ProtNLM"/>
    </source>
</evidence>
<reference evidence="7" key="1">
    <citation type="journal article" date="2020" name="Fungal Divers.">
        <title>Resolving the Mortierellaceae phylogeny through synthesis of multi-gene phylogenetics and phylogenomics.</title>
        <authorList>
            <person name="Vandepol N."/>
            <person name="Liber J."/>
            <person name="Desiro A."/>
            <person name="Na H."/>
            <person name="Kennedy M."/>
            <person name="Barry K."/>
            <person name="Grigoriev I.V."/>
            <person name="Miller A.N."/>
            <person name="O'Donnell K."/>
            <person name="Stajich J.E."/>
            <person name="Bonito G."/>
        </authorList>
    </citation>
    <scope>NUCLEOTIDE SEQUENCE</scope>
    <source>
        <strain evidence="7">NVP1</strain>
    </source>
</reference>
<dbReference type="CDD" id="cd17781">
    <property type="entry name" value="CBS_pair_MUG70_1"/>
    <property type="match status" value="1"/>
</dbReference>
<dbReference type="InterPro" id="IPR053793">
    <property type="entry name" value="PB1-like"/>
</dbReference>
<feature type="domain" description="CBS" evidence="5">
    <location>
        <begin position="326"/>
        <end position="383"/>
    </location>
</feature>
<keyword evidence="8" id="KW-1185">Reference proteome</keyword>
<keyword evidence="1" id="KW-0677">Repeat</keyword>
<dbReference type="PROSITE" id="PS51371">
    <property type="entry name" value="CBS"/>
    <property type="match status" value="3"/>
</dbReference>
<dbReference type="PROSITE" id="PS51745">
    <property type="entry name" value="PB1"/>
    <property type="match status" value="1"/>
</dbReference>
<dbReference type="InterPro" id="IPR000644">
    <property type="entry name" value="CBS_dom"/>
</dbReference>
<organism evidence="7 8">
    <name type="scientific">Podila minutissima</name>
    <dbReference type="NCBI Taxonomy" id="64525"/>
    <lineage>
        <taxon>Eukaryota</taxon>
        <taxon>Fungi</taxon>
        <taxon>Fungi incertae sedis</taxon>
        <taxon>Mucoromycota</taxon>
        <taxon>Mortierellomycotina</taxon>
        <taxon>Mortierellomycetes</taxon>
        <taxon>Mortierellales</taxon>
        <taxon>Mortierellaceae</taxon>
        <taxon>Podila</taxon>
    </lineage>
</organism>
<keyword evidence="4" id="KW-1133">Transmembrane helix</keyword>
<feature type="domain" description="CBS" evidence="5">
    <location>
        <begin position="89"/>
        <end position="147"/>
    </location>
</feature>
<feature type="compositionally biased region" description="Basic and acidic residues" evidence="3">
    <location>
        <begin position="53"/>
        <end position="68"/>
    </location>
</feature>
<comment type="caution">
    <text evidence="7">The sequence shown here is derived from an EMBL/GenBank/DDBJ whole genome shotgun (WGS) entry which is preliminary data.</text>
</comment>
<dbReference type="Gene3D" id="3.10.580.10">
    <property type="entry name" value="CBS-domain"/>
    <property type="match status" value="2"/>
</dbReference>
<dbReference type="PANTHER" id="PTHR48108:SF26">
    <property type="entry name" value="CBS DOMAIN-CONTAINING PROTEIN DDB_G0289609"/>
    <property type="match status" value="1"/>
</dbReference>
<gene>
    <name evidence="7" type="ORF">BG006_007312</name>
</gene>
<dbReference type="Pfam" id="PF00571">
    <property type="entry name" value="CBS"/>
    <property type="match status" value="4"/>
</dbReference>
<evidence type="ECO:0000259" key="6">
    <source>
        <dbReference type="PROSITE" id="PS51745"/>
    </source>
</evidence>